<dbReference type="Proteomes" id="UP000631114">
    <property type="component" value="Unassembled WGS sequence"/>
</dbReference>
<dbReference type="OrthoDB" id="881013at2759"/>
<organism evidence="4 5">
    <name type="scientific">Coptis chinensis</name>
    <dbReference type="NCBI Taxonomy" id="261450"/>
    <lineage>
        <taxon>Eukaryota</taxon>
        <taxon>Viridiplantae</taxon>
        <taxon>Streptophyta</taxon>
        <taxon>Embryophyta</taxon>
        <taxon>Tracheophyta</taxon>
        <taxon>Spermatophyta</taxon>
        <taxon>Magnoliopsida</taxon>
        <taxon>Ranunculales</taxon>
        <taxon>Ranunculaceae</taxon>
        <taxon>Coptidoideae</taxon>
        <taxon>Coptis</taxon>
    </lineage>
</organism>
<dbReference type="InterPro" id="IPR011990">
    <property type="entry name" value="TPR-like_helical_dom_sf"/>
</dbReference>
<name>A0A835LI65_9MAGN</name>
<comment type="caution">
    <text evidence="4">The sequence shown here is derived from an EMBL/GenBank/DDBJ whole genome shotgun (WGS) entry which is preliminary data.</text>
</comment>
<dbReference type="InterPro" id="IPR046848">
    <property type="entry name" value="E_motif"/>
</dbReference>
<dbReference type="FunFam" id="1.25.40.10:FF:000031">
    <property type="entry name" value="Pentatricopeptide repeat-containing protein mitochondrial"/>
    <property type="match status" value="1"/>
</dbReference>
<dbReference type="NCBIfam" id="TIGR00756">
    <property type="entry name" value="PPR"/>
    <property type="match status" value="3"/>
</dbReference>
<dbReference type="AlphaFoldDB" id="A0A835LI65"/>
<proteinExistence type="inferred from homology"/>
<dbReference type="GO" id="GO:0003723">
    <property type="term" value="F:RNA binding"/>
    <property type="evidence" value="ECO:0007669"/>
    <property type="project" value="InterPro"/>
</dbReference>
<evidence type="ECO:0000313" key="4">
    <source>
        <dbReference type="EMBL" id="KAF9592614.1"/>
    </source>
</evidence>
<dbReference type="GO" id="GO:0009451">
    <property type="term" value="P:RNA modification"/>
    <property type="evidence" value="ECO:0007669"/>
    <property type="project" value="InterPro"/>
</dbReference>
<feature type="repeat" description="PPR" evidence="3">
    <location>
        <begin position="297"/>
        <end position="331"/>
    </location>
</feature>
<evidence type="ECO:0000256" key="2">
    <source>
        <dbReference type="ARBA" id="ARBA00061659"/>
    </source>
</evidence>
<reference evidence="4 5" key="1">
    <citation type="submission" date="2020-10" db="EMBL/GenBank/DDBJ databases">
        <title>The Coptis chinensis genome and diversification of protoberbering-type alkaloids.</title>
        <authorList>
            <person name="Wang B."/>
            <person name="Shu S."/>
            <person name="Song C."/>
            <person name="Liu Y."/>
        </authorList>
    </citation>
    <scope>NUCLEOTIDE SEQUENCE [LARGE SCALE GENOMIC DNA]</scope>
    <source>
        <strain evidence="4">HL-2020</strain>
        <tissue evidence="4">Leaf</tissue>
    </source>
</reference>
<gene>
    <name evidence="4" type="ORF">IFM89_016262</name>
</gene>
<keyword evidence="1" id="KW-0677">Repeat</keyword>
<dbReference type="FunFam" id="1.25.40.10:FF:000393">
    <property type="entry name" value="Pentatricopeptide repeat-containing protein At1g20230"/>
    <property type="match status" value="1"/>
</dbReference>
<evidence type="ECO:0000256" key="1">
    <source>
        <dbReference type="ARBA" id="ARBA00022737"/>
    </source>
</evidence>
<protein>
    <recommendedName>
        <fullName evidence="6">Pentatricopeptide repeat-containing protein</fullName>
    </recommendedName>
</protein>
<dbReference type="FunFam" id="1.25.40.10:FF:000280">
    <property type="entry name" value="Pentatricopeptide repeat-containing protein"/>
    <property type="match status" value="1"/>
</dbReference>
<feature type="repeat" description="PPR" evidence="3">
    <location>
        <begin position="332"/>
        <end position="366"/>
    </location>
</feature>
<comment type="similarity">
    <text evidence="2">Belongs to the PPR family. PCMP-E subfamily.</text>
</comment>
<dbReference type="InterPro" id="IPR046960">
    <property type="entry name" value="PPR_At4g14850-like_plant"/>
</dbReference>
<dbReference type="InterPro" id="IPR002885">
    <property type="entry name" value="PPR_rpt"/>
</dbReference>
<evidence type="ECO:0000256" key="3">
    <source>
        <dbReference type="PROSITE-ProRule" id="PRU00708"/>
    </source>
</evidence>
<evidence type="ECO:0000313" key="5">
    <source>
        <dbReference type="Proteomes" id="UP000631114"/>
    </source>
</evidence>
<dbReference type="Pfam" id="PF01535">
    <property type="entry name" value="PPR"/>
    <property type="match status" value="3"/>
</dbReference>
<dbReference type="EMBL" id="JADFTS010000008">
    <property type="protein sequence ID" value="KAF9592614.1"/>
    <property type="molecule type" value="Genomic_DNA"/>
</dbReference>
<keyword evidence="5" id="KW-1185">Reference proteome</keyword>
<dbReference type="PANTHER" id="PTHR47926:SF389">
    <property type="entry name" value="PENTATRICOPEPTIDE PROTEIN-RELATED"/>
    <property type="match status" value="1"/>
</dbReference>
<accession>A0A835LI65</accession>
<dbReference type="PROSITE" id="PS51375">
    <property type="entry name" value="PPR"/>
    <property type="match status" value="3"/>
</dbReference>
<dbReference type="Pfam" id="PF20431">
    <property type="entry name" value="E_motif"/>
    <property type="match status" value="1"/>
</dbReference>
<evidence type="ECO:0008006" key="6">
    <source>
        <dbReference type="Google" id="ProtNLM"/>
    </source>
</evidence>
<dbReference type="Gene3D" id="1.25.40.10">
    <property type="entry name" value="Tetratricopeptide repeat domain"/>
    <property type="match status" value="3"/>
</dbReference>
<sequence>MGRGTGGGVSYLEREAWLFAFRNSDCFSLCGDGNKRREDFLLEWFWWVFECLVELIFNFLVSSSPIGPNPSPSSPNKDTGIITRFQRQYKPTFDFIPARKNHSPSLDGSCFSKSSPHFSTSTSSCFYLTSFTPSLQTKKQTLLTTYFKLVPLFTNANKSSKLETFHLGFYLRVLFQFTRSLIYSTTRNMPIESKSNILLWNSILRANVYNGHFENVLKICVEMRNLDFLPDGFSYPLIIRACGSLGSLELCKIVHCHVVVSGFGYNLHVGNEVVGMYGKLGCMELSVKVFDRMPSRTHISWNTVILGFSQNYDCEGAVKIYERMKLEGFEPTLVTWTSLSSAHARCGQHEKAMQFFVEMRRKGIGATAEAVAVGLSVCADVGAVSKEADLCDEAFELFSRLEKSAHSMMTPNVSQSPASYQYVPELAALNLGREIHGHVVTGSMDKNILVGNGLIHMYTKCGNLKIGRSVFDRINGKDLISWNSMITGFGLHGLGEDALTCFHEMIRARMKPDGITFVGVLSSCSHAGLVIEGKRLFDQMTSEYLITPQIEHYACMVDLLGRAGLLQEASEIVKMMPFEPDPYVSGALLNSCRMYKNTEVAEQTASHIFNLESNSTGSYMLLSNIYAANKRWEDSAKVRMLAKTKGLKKNPGWSWIEVKKKVYTFSAGSTLQQGLEQVHEILRDLCLRMEIEGYIPDKSFVLQDVGGEEKKQILYGHS</sequence>
<dbReference type="PANTHER" id="PTHR47926">
    <property type="entry name" value="PENTATRICOPEPTIDE REPEAT-CONTAINING PROTEIN"/>
    <property type="match status" value="1"/>
</dbReference>
<feature type="repeat" description="PPR" evidence="3">
    <location>
        <begin position="478"/>
        <end position="512"/>
    </location>
</feature>
<dbReference type="Pfam" id="PF13041">
    <property type="entry name" value="PPR_2"/>
    <property type="match status" value="2"/>
</dbReference>